<organism evidence="8">
    <name type="scientific">Selaginella moellendorffii</name>
    <name type="common">Spikemoss</name>
    <dbReference type="NCBI Taxonomy" id="88036"/>
    <lineage>
        <taxon>Eukaryota</taxon>
        <taxon>Viridiplantae</taxon>
        <taxon>Streptophyta</taxon>
        <taxon>Embryophyta</taxon>
        <taxon>Tracheophyta</taxon>
        <taxon>Lycopodiopsida</taxon>
        <taxon>Selaginellales</taxon>
        <taxon>Selaginellaceae</taxon>
        <taxon>Selaginella</taxon>
    </lineage>
</organism>
<dbReference type="OMA" id="FNEPPRR"/>
<keyword evidence="8" id="KW-1185">Reference proteome</keyword>
<dbReference type="Pfam" id="PF14778">
    <property type="entry name" value="ODR4-like"/>
    <property type="match status" value="1"/>
</dbReference>
<comment type="subcellular location">
    <subcellularLocation>
        <location evidence="1">Membrane</location>
    </subcellularLocation>
</comment>
<dbReference type="GO" id="GO:0008104">
    <property type="term" value="P:intracellular protein localization"/>
    <property type="evidence" value="ECO:0000318"/>
    <property type="project" value="GO_Central"/>
</dbReference>
<evidence type="ECO:0000256" key="3">
    <source>
        <dbReference type="ARBA" id="ARBA00022692"/>
    </source>
</evidence>
<evidence type="ECO:0008006" key="9">
    <source>
        <dbReference type="Google" id="ProtNLM"/>
    </source>
</evidence>
<keyword evidence="4 6" id="KW-1133">Transmembrane helix</keyword>
<protein>
    <recommendedName>
        <fullName evidence="9">Protein odr-4 homolog</fullName>
    </recommendedName>
</protein>
<dbReference type="GO" id="GO:0016020">
    <property type="term" value="C:membrane"/>
    <property type="evidence" value="ECO:0007669"/>
    <property type="project" value="UniProtKB-SubCell"/>
</dbReference>
<dbReference type="PANTHER" id="PTHR33966">
    <property type="entry name" value="PROTEIN ODR-4 HOMOLOG"/>
    <property type="match status" value="1"/>
</dbReference>
<dbReference type="OrthoDB" id="21458at2759"/>
<reference evidence="7 8" key="1">
    <citation type="journal article" date="2011" name="Science">
        <title>The Selaginella genome identifies genetic changes associated with the evolution of vascular plants.</title>
        <authorList>
            <person name="Banks J.A."/>
            <person name="Nishiyama T."/>
            <person name="Hasebe M."/>
            <person name="Bowman J.L."/>
            <person name="Gribskov M."/>
            <person name="dePamphilis C."/>
            <person name="Albert V.A."/>
            <person name="Aono N."/>
            <person name="Aoyama T."/>
            <person name="Ambrose B.A."/>
            <person name="Ashton N.W."/>
            <person name="Axtell M.J."/>
            <person name="Barker E."/>
            <person name="Barker M.S."/>
            <person name="Bennetzen J.L."/>
            <person name="Bonawitz N.D."/>
            <person name="Chapple C."/>
            <person name="Cheng C."/>
            <person name="Correa L.G."/>
            <person name="Dacre M."/>
            <person name="DeBarry J."/>
            <person name="Dreyer I."/>
            <person name="Elias M."/>
            <person name="Engstrom E.M."/>
            <person name="Estelle M."/>
            <person name="Feng L."/>
            <person name="Finet C."/>
            <person name="Floyd S.K."/>
            <person name="Frommer W.B."/>
            <person name="Fujita T."/>
            <person name="Gramzow L."/>
            <person name="Gutensohn M."/>
            <person name="Harholt J."/>
            <person name="Hattori M."/>
            <person name="Heyl A."/>
            <person name="Hirai T."/>
            <person name="Hiwatashi Y."/>
            <person name="Ishikawa M."/>
            <person name="Iwata M."/>
            <person name="Karol K.G."/>
            <person name="Koehler B."/>
            <person name="Kolukisaoglu U."/>
            <person name="Kubo M."/>
            <person name="Kurata T."/>
            <person name="Lalonde S."/>
            <person name="Li K."/>
            <person name="Li Y."/>
            <person name="Litt A."/>
            <person name="Lyons E."/>
            <person name="Manning G."/>
            <person name="Maruyama T."/>
            <person name="Michael T.P."/>
            <person name="Mikami K."/>
            <person name="Miyazaki S."/>
            <person name="Morinaga S."/>
            <person name="Murata T."/>
            <person name="Mueller-Roeber B."/>
            <person name="Nelson D.R."/>
            <person name="Obara M."/>
            <person name="Oguri Y."/>
            <person name="Olmstead R.G."/>
            <person name="Onodera N."/>
            <person name="Petersen B.L."/>
            <person name="Pils B."/>
            <person name="Prigge M."/>
            <person name="Rensing S.A."/>
            <person name="Riano-Pachon D.M."/>
            <person name="Roberts A.W."/>
            <person name="Sato Y."/>
            <person name="Scheller H.V."/>
            <person name="Schulz B."/>
            <person name="Schulz C."/>
            <person name="Shakirov E.V."/>
            <person name="Shibagaki N."/>
            <person name="Shinohara N."/>
            <person name="Shippen D.E."/>
            <person name="Soerensen I."/>
            <person name="Sotooka R."/>
            <person name="Sugimoto N."/>
            <person name="Sugita M."/>
            <person name="Sumikawa N."/>
            <person name="Tanurdzic M."/>
            <person name="Theissen G."/>
            <person name="Ulvskov P."/>
            <person name="Wakazuki S."/>
            <person name="Weng J.K."/>
            <person name="Willats W.W."/>
            <person name="Wipf D."/>
            <person name="Wolf P.G."/>
            <person name="Yang L."/>
            <person name="Zimmer A.D."/>
            <person name="Zhu Q."/>
            <person name="Mitros T."/>
            <person name="Hellsten U."/>
            <person name="Loque D."/>
            <person name="Otillar R."/>
            <person name="Salamov A."/>
            <person name="Schmutz J."/>
            <person name="Shapiro H."/>
            <person name="Lindquist E."/>
            <person name="Lucas S."/>
            <person name="Rokhsar D."/>
            <person name="Grigoriev I.V."/>
        </authorList>
    </citation>
    <scope>NUCLEOTIDE SEQUENCE [LARGE SCALE GENOMIC DNA]</scope>
</reference>
<evidence type="ECO:0000256" key="1">
    <source>
        <dbReference type="ARBA" id="ARBA00004370"/>
    </source>
</evidence>
<keyword evidence="3 6" id="KW-0812">Transmembrane</keyword>
<dbReference type="KEGG" id="smo:SELMODRAFT_409964"/>
<evidence type="ECO:0000256" key="4">
    <source>
        <dbReference type="ARBA" id="ARBA00022989"/>
    </source>
</evidence>
<dbReference type="STRING" id="88036.D8RD14"/>
<dbReference type="HOGENOM" id="CLU_043811_0_0_1"/>
<name>D8RD14_SELML</name>
<dbReference type="InterPro" id="IPR029454">
    <property type="entry name" value="ODR-4-like"/>
</dbReference>
<evidence type="ECO:0000313" key="8">
    <source>
        <dbReference type="Proteomes" id="UP000001514"/>
    </source>
</evidence>
<gene>
    <name evidence="7" type="ORF">SELMODRAFT_409964</name>
</gene>
<dbReference type="eggNOG" id="KOG4703">
    <property type="taxonomic scope" value="Eukaryota"/>
</dbReference>
<keyword evidence="5 6" id="KW-0472">Membrane</keyword>
<evidence type="ECO:0000256" key="5">
    <source>
        <dbReference type="ARBA" id="ARBA00023136"/>
    </source>
</evidence>
<dbReference type="Gramene" id="EFJ30237">
    <property type="protein sequence ID" value="EFJ30237"/>
    <property type="gene ID" value="SELMODRAFT_409964"/>
</dbReference>
<dbReference type="InParanoid" id="D8RD14"/>
<dbReference type="AlphaFoldDB" id="D8RD14"/>
<proteinExistence type="inferred from homology"/>
<dbReference type="PANTHER" id="PTHR33966:SF1">
    <property type="entry name" value="PROTEIN ODR-4 HOMOLOG"/>
    <property type="match status" value="1"/>
</dbReference>
<accession>D8RD14</accession>
<comment type="similarity">
    <text evidence="2">Belongs to the ODR-4 family.</text>
</comment>
<feature type="transmembrane region" description="Helical" evidence="6">
    <location>
        <begin position="404"/>
        <end position="427"/>
    </location>
</feature>
<evidence type="ECO:0000256" key="6">
    <source>
        <dbReference type="SAM" id="Phobius"/>
    </source>
</evidence>
<sequence>MRTVVGDEALDGAVDSIVAAGRAVALGLLIGRLGSGGRDFVVGLVQTPVKEDGGDAAVLLSSSGNQSRSRSGAGSMALSIDAEWVAEHARQVSRMLLGGLSVVGLYCLAPDSAFKQSTAILCQVSNAVDAATSISAQERFVLQISTSPRRLACKVCTVEPNGSSSLKPCEWKLAKISTNLQSLTCTYSFDASIPVRSAAQADTFKNKLLSWTASEIKVIQSAEVLINNALQEGENYSGDVQLLLPFNNKEVVQGDNPAIVTGNVNFKGSVDARAYGFPREPASMAIDAIKEDIIASLRNRIDILCEEAEQQSAEQAPLSLLSHCSQDRAEFILPRRVLLPWNELLICDYLLPSETDKEIRERYTYLFGQELPGDILQSEKFFTPTPADSKTLKISPKGEAKSKLVSLISALFGILVPILVALAVALFRK</sequence>
<dbReference type="FunCoup" id="D8RD14">
    <property type="interactions" value="3045"/>
</dbReference>
<dbReference type="EMBL" id="GL377576">
    <property type="protein sequence ID" value="EFJ30237.1"/>
    <property type="molecule type" value="Genomic_DNA"/>
</dbReference>
<dbReference type="Proteomes" id="UP000001514">
    <property type="component" value="Unassembled WGS sequence"/>
</dbReference>
<evidence type="ECO:0000256" key="2">
    <source>
        <dbReference type="ARBA" id="ARBA00010131"/>
    </source>
</evidence>
<evidence type="ECO:0000313" key="7">
    <source>
        <dbReference type="EMBL" id="EFJ30237.1"/>
    </source>
</evidence>